<evidence type="ECO:0000313" key="4">
    <source>
        <dbReference type="EMBL" id="MDZ8162779.1"/>
    </source>
</evidence>
<evidence type="ECO:0000256" key="1">
    <source>
        <dbReference type="ARBA" id="ARBA00005046"/>
    </source>
</evidence>
<comment type="pathway">
    <text evidence="1">Cofactor biosynthesis; molybdopterin biosynthesis.</text>
</comment>
<evidence type="ECO:0000256" key="2">
    <source>
        <dbReference type="ARBA" id="ARBA00023150"/>
    </source>
</evidence>
<reference evidence="4 5" key="1">
    <citation type="submission" date="2023-10" db="EMBL/GenBank/DDBJ databases">
        <title>Microbacterium xanthum sp. nov., isolated from seaweed.</title>
        <authorList>
            <person name="Lee S.D."/>
        </authorList>
    </citation>
    <scope>NUCLEOTIDE SEQUENCE [LARGE SCALE GENOMIC DNA]</scope>
    <source>
        <strain evidence="4 5">KCTC 19124</strain>
    </source>
</reference>
<gene>
    <name evidence="4" type="ORF">R2Q92_13145</name>
</gene>
<dbReference type="Proteomes" id="UP001291912">
    <property type="component" value="Unassembled WGS sequence"/>
</dbReference>
<accession>A0ABU5N9M6</accession>
<feature type="domain" description="MoaB/Mog" evidence="3">
    <location>
        <begin position="7"/>
        <end position="150"/>
    </location>
</feature>
<comment type="caution">
    <text evidence="4">The sequence shown here is derived from an EMBL/GenBank/DDBJ whole genome shotgun (WGS) entry which is preliminary data.</text>
</comment>
<evidence type="ECO:0000259" key="3">
    <source>
        <dbReference type="SMART" id="SM00852"/>
    </source>
</evidence>
<name>A0ABU5N9M6_9MICO</name>
<dbReference type="Pfam" id="PF00994">
    <property type="entry name" value="MoCF_biosynth"/>
    <property type="match status" value="1"/>
</dbReference>
<dbReference type="PANTHER" id="PTHR43764:SF1">
    <property type="entry name" value="MOLYBDOPTERIN MOLYBDOTRANSFERASE"/>
    <property type="match status" value="1"/>
</dbReference>
<dbReference type="RefSeq" id="WP_194422857.1">
    <property type="nucleotide sequence ID" value="NZ_BAAAPT010000001.1"/>
</dbReference>
<dbReference type="NCBIfam" id="TIGR00177">
    <property type="entry name" value="molyb_syn"/>
    <property type="match status" value="1"/>
</dbReference>
<dbReference type="SMART" id="SM00852">
    <property type="entry name" value="MoCF_biosynth"/>
    <property type="match status" value="1"/>
</dbReference>
<organism evidence="4 5">
    <name type="scientific">Microbacterium aquimaris</name>
    <dbReference type="NCBI Taxonomy" id="459816"/>
    <lineage>
        <taxon>Bacteria</taxon>
        <taxon>Bacillati</taxon>
        <taxon>Actinomycetota</taxon>
        <taxon>Actinomycetes</taxon>
        <taxon>Micrococcales</taxon>
        <taxon>Microbacteriaceae</taxon>
        <taxon>Microbacterium</taxon>
    </lineage>
</organism>
<dbReference type="InterPro" id="IPR051920">
    <property type="entry name" value="MPT_Adenylyltrnsfr/MoaC-Rel"/>
</dbReference>
<evidence type="ECO:0000313" key="5">
    <source>
        <dbReference type="Proteomes" id="UP001291912"/>
    </source>
</evidence>
<dbReference type="EMBL" id="JAWJYN010000003">
    <property type="protein sequence ID" value="MDZ8162779.1"/>
    <property type="molecule type" value="Genomic_DNA"/>
</dbReference>
<dbReference type="CDD" id="cd00886">
    <property type="entry name" value="MogA_MoaB"/>
    <property type="match status" value="1"/>
</dbReference>
<keyword evidence="5" id="KW-1185">Reference proteome</keyword>
<protein>
    <submittedName>
        <fullName evidence="4">MogA/MoaB family molybdenum cofactor biosynthesis protein</fullName>
    </submittedName>
</protein>
<dbReference type="SUPFAM" id="SSF53218">
    <property type="entry name" value="Molybdenum cofactor biosynthesis proteins"/>
    <property type="match status" value="1"/>
</dbReference>
<proteinExistence type="predicted"/>
<dbReference type="InterPro" id="IPR001453">
    <property type="entry name" value="MoaB/Mog_dom"/>
</dbReference>
<dbReference type="PANTHER" id="PTHR43764">
    <property type="entry name" value="MOLYBDENUM COFACTOR BIOSYNTHESIS"/>
    <property type="match status" value="1"/>
</dbReference>
<dbReference type="InterPro" id="IPR036425">
    <property type="entry name" value="MoaB/Mog-like_dom_sf"/>
</dbReference>
<keyword evidence="2" id="KW-0501">Molybdenum cofactor biosynthesis</keyword>
<sequence length="159" mass="16120">MTSLTAAVVTVSDRSHRGVREDATGPVAVTALREAGFDCADPVIIPDGADAVEAELRRLVAAGVRVIVTCGGTGVSARDLTPEGTLRVLDREIPGISERLRADGAAETPLAALSRGRSGVAGDALIVNLPGSPRAVASGMPLLVSIAAHVLSQIEGGDH</sequence>
<dbReference type="Gene3D" id="3.40.980.10">
    <property type="entry name" value="MoaB/Mog-like domain"/>
    <property type="match status" value="1"/>
</dbReference>